<proteinExistence type="predicted"/>
<dbReference type="InterPro" id="IPR003497">
    <property type="entry name" value="BRO_N_domain"/>
</dbReference>
<feature type="domain" description="Bro-N" evidence="1">
    <location>
        <begin position="1"/>
        <end position="114"/>
    </location>
</feature>
<evidence type="ECO:0000259" key="1">
    <source>
        <dbReference type="PROSITE" id="PS51750"/>
    </source>
</evidence>
<protein>
    <submittedName>
        <fullName evidence="2">BRO family protein</fullName>
    </submittedName>
</protein>
<gene>
    <name evidence="2" type="ORF">QBL01_06865</name>
</gene>
<name>A0AAJ6DBQ6_GLAPU</name>
<dbReference type="RefSeq" id="WP_279378286.1">
    <property type="nucleotide sequence ID" value="NZ_CP121769.1"/>
</dbReference>
<dbReference type="AlphaFoldDB" id="A0AAJ6DBQ6"/>
<organism evidence="2 3">
    <name type="scientific">Glaesserella parasuis</name>
    <name type="common">Haemophilus parasuis</name>
    <dbReference type="NCBI Taxonomy" id="738"/>
    <lineage>
        <taxon>Bacteria</taxon>
        <taxon>Pseudomonadati</taxon>
        <taxon>Pseudomonadota</taxon>
        <taxon>Gammaproteobacteria</taxon>
        <taxon>Pasteurellales</taxon>
        <taxon>Pasteurellaceae</taxon>
        <taxon>Glaesserella</taxon>
    </lineage>
</organism>
<evidence type="ECO:0000313" key="2">
    <source>
        <dbReference type="EMBL" id="WGE08981.1"/>
    </source>
</evidence>
<dbReference type="EMBL" id="CP121769">
    <property type="protein sequence ID" value="WGE08981.1"/>
    <property type="molecule type" value="Genomic_DNA"/>
</dbReference>
<dbReference type="Pfam" id="PF02498">
    <property type="entry name" value="Bro-N"/>
    <property type="match status" value="1"/>
</dbReference>
<dbReference type="SMART" id="SM01040">
    <property type="entry name" value="Bro-N"/>
    <property type="match status" value="1"/>
</dbReference>
<dbReference type="PROSITE" id="PS51750">
    <property type="entry name" value="BRO_N"/>
    <property type="match status" value="1"/>
</dbReference>
<accession>A0AAJ6DBQ6</accession>
<evidence type="ECO:0000313" key="3">
    <source>
        <dbReference type="Proteomes" id="UP001222296"/>
    </source>
</evidence>
<reference evidence="2" key="1">
    <citation type="submission" date="2023-04" db="EMBL/GenBank/DDBJ databases">
        <title>Molecular characterization of the Integrative and Conjugative elements harboring multidrug-resistance gene from Glaesserella (Haemophilus) parasuis.</title>
        <authorList>
            <person name="Che Y."/>
            <person name="Zhou L."/>
        </authorList>
    </citation>
    <scope>NUCLEOTIDE SEQUENCE</scope>
    <source>
        <strain evidence="2">Z44</strain>
    </source>
</reference>
<dbReference type="Proteomes" id="UP001222296">
    <property type="component" value="Chromosome"/>
</dbReference>
<sequence length="272" mass="31625">MSNQLTFQNVALTAIQRNNQTYISSSDLALALQYQHTNSIAKIYERNADEFTADMTTVVKLTTNGINGSNRQIEQRIFSLRGCHLIAMFARTKVAKEFRKWVLDILDREISQNEQQIAPLTITPEQQRAIQEAVQQAHYRTGLHWQEIYSRLKSTFNVAKYDQLPQTMFEHVINFLNTLGNQYRPINRSKKDITIAGLDAEQIAKYLVRARAFAKEVEVFHRKLYEDLGISRYVKNDIAGKAYDIAHEFNVWLDPFIEQVLPQLNQQRLARF</sequence>